<evidence type="ECO:0000313" key="1">
    <source>
        <dbReference type="EMBL" id="CAD1472715.1"/>
    </source>
</evidence>
<reference evidence="1" key="1">
    <citation type="submission" date="2020-07" db="EMBL/GenBank/DDBJ databases">
        <authorList>
            <person name="Nazaruddin N."/>
        </authorList>
    </citation>
    <scope>NUCLEOTIDE SEQUENCE</scope>
</reference>
<feature type="non-terminal residue" evidence="1">
    <location>
        <position position="245"/>
    </location>
</feature>
<proteinExistence type="predicted"/>
<name>A0A6V7H3G7_9HYME</name>
<dbReference type="OrthoDB" id="10641726at2759"/>
<evidence type="ECO:0000313" key="2">
    <source>
        <dbReference type="Proteomes" id="UP000752696"/>
    </source>
</evidence>
<keyword evidence="2" id="KW-1185">Reference proteome</keyword>
<accession>A0A6V7H3G7</accession>
<sequence>MAESRRMEKPQRMSIRRTKNVKKVDLSDLIKREREQHNKMNTEFSWPDLCKHIPKCVFYCVNELRQFAIEGLGHCSCKAVDKFLMFIFELLVSESALTNEKFAMLKERAENLTFENAQAMFKIIVTIRKKFSESVARSLNSNNNKLADNLFGLKFQYDCAKVSDSETSSGIVPLQVTDRQIADNSSLKYGAMDEETKPRSTIRAQFDKAEYEEMLNEHYEKYSPMISRQAFKNTIIDTLRSKNSE</sequence>
<comment type="caution">
    <text evidence="1">The sequence shown here is derived from an EMBL/GenBank/DDBJ whole genome shotgun (WGS) entry which is preliminary data.</text>
</comment>
<dbReference type="AlphaFoldDB" id="A0A6V7H3G7"/>
<dbReference type="Proteomes" id="UP000752696">
    <property type="component" value="Unassembled WGS sequence"/>
</dbReference>
<gene>
    <name evidence="1" type="ORF">MHI_LOCUS314905</name>
</gene>
<organism evidence="1 2">
    <name type="scientific">Heterotrigona itama</name>
    <dbReference type="NCBI Taxonomy" id="395501"/>
    <lineage>
        <taxon>Eukaryota</taxon>
        <taxon>Metazoa</taxon>
        <taxon>Ecdysozoa</taxon>
        <taxon>Arthropoda</taxon>
        <taxon>Hexapoda</taxon>
        <taxon>Insecta</taxon>
        <taxon>Pterygota</taxon>
        <taxon>Neoptera</taxon>
        <taxon>Endopterygota</taxon>
        <taxon>Hymenoptera</taxon>
        <taxon>Apocrita</taxon>
        <taxon>Aculeata</taxon>
        <taxon>Apoidea</taxon>
        <taxon>Anthophila</taxon>
        <taxon>Apidae</taxon>
        <taxon>Heterotrigona</taxon>
    </lineage>
</organism>
<protein>
    <submittedName>
        <fullName evidence="1">Uncharacterized protein</fullName>
    </submittedName>
</protein>
<dbReference type="EMBL" id="CAJDYZ010005707">
    <property type="protein sequence ID" value="CAD1472715.1"/>
    <property type="molecule type" value="Genomic_DNA"/>
</dbReference>